<dbReference type="InterPro" id="IPR013921">
    <property type="entry name" value="Mediator_Med20"/>
</dbReference>
<organism evidence="4 5">
    <name type="scientific">Ensete ventricosum</name>
    <name type="common">Abyssinian banana</name>
    <name type="synonym">Musa ensete</name>
    <dbReference type="NCBI Taxonomy" id="4639"/>
    <lineage>
        <taxon>Eukaryota</taxon>
        <taxon>Viridiplantae</taxon>
        <taxon>Streptophyta</taxon>
        <taxon>Embryophyta</taxon>
        <taxon>Tracheophyta</taxon>
        <taxon>Spermatophyta</taxon>
        <taxon>Magnoliopsida</taxon>
        <taxon>Liliopsida</taxon>
        <taxon>Zingiberales</taxon>
        <taxon>Musaceae</taxon>
        <taxon>Ensete</taxon>
    </lineage>
</organism>
<comment type="similarity">
    <text evidence="2">Belongs to the Mediator complex subunit 20 family.</text>
</comment>
<sequence length="160" mass="17811">MQVEYLPLCSIDKSRQIMEDFVDIWQDAVIKKSLPGHFINVELNFADYGLQDQYTPQHTALQDDAQLARGRVAASTCAIVPVTSILPLHLHPADDLRGCFTCRGSSGATNMSLFFWSKKCSDLPPEEVKAYYLPFPASRLLARFSLSCCNDSISAAMVFT</sequence>
<evidence type="ECO:0000256" key="1">
    <source>
        <dbReference type="ARBA" id="ARBA00004123"/>
    </source>
</evidence>
<dbReference type="PANTHER" id="PTHR12465:SF0">
    <property type="entry name" value="MEDIATOR OF RNA POLYMERASE II TRANSCRIPTION SUBUNIT 20"/>
    <property type="match status" value="1"/>
</dbReference>
<evidence type="ECO:0000313" key="5">
    <source>
        <dbReference type="Proteomes" id="UP000287651"/>
    </source>
</evidence>
<dbReference type="EMBL" id="AMZH03033425">
    <property type="protein sequence ID" value="RRT32185.1"/>
    <property type="molecule type" value="Genomic_DNA"/>
</dbReference>
<evidence type="ECO:0000313" key="4">
    <source>
        <dbReference type="EMBL" id="RRT32185.1"/>
    </source>
</evidence>
<comment type="subcellular location">
    <subcellularLocation>
        <location evidence="1">Nucleus</location>
    </subcellularLocation>
</comment>
<dbReference type="PANTHER" id="PTHR12465">
    <property type="entry name" value="UBIQUITIN SPECIFIC PROTEASE HOMOLOG 49"/>
    <property type="match status" value="1"/>
</dbReference>
<protein>
    <submittedName>
        <fullName evidence="4">Uncharacterized protein</fullName>
    </submittedName>
</protein>
<reference evidence="4 5" key="1">
    <citation type="journal article" date="2014" name="Agronomy (Basel)">
        <title>A Draft Genome Sequence for Ensete ventricosum, the Drought-Tolerant Tree Against Hunger.</title>
        <authorList>
            <person name="Harrison J."/>
            <person name="Moore K.A."/>
            <person name="Paszkiewicz K."/>
            <person name="Jones T."/>
            <person name="Grant M."/>
            <person name="Ambacheew D."/>
            <person name="Muzemil S."/>
            <person name="Studholme D.J."/>
        </authorList>
    </citation>
    <scope>NUCLEOTIDE SEQUENCE [LARGE SCALE GENOMIC DNA]</scope>
</reference>
<evidence type="ECO:0000256" key="3">
    <source>
        <dbReference type="ARBA" id="ARBA00023242"/>
    </source>
</evidence>
<keyword evidence="3" id="KW-0539">Nucleus</keyword>
<dbReference type="GO" id="GO:0003713">
    <property type="term" value="F:transcription coactivator activity"/>
    <property type="evidence" value="ECO:0007669"/>
    <property type="project" value="TreeGrafter"/>
</dbReference>
<evidence type="ECO:0000256" key="2">
    <source>
        <dbReference type="ARBA" id="ARBA00010743"/>
    </source>
</evidence>
<dbReference type="GO" id="GO:0006357">
    <property type="term" value="P:regulation of transcription by RNA polymerase II"/>
    <property type="evidence" value="ECO:0007669"/>
    <property type="project" value="InterPro"/>
</dbReference>
<dbReference type="Proteomes" id="UP000287651">
    <property type="component" value="Unassembled WGS sequence"/>
</dbReference>
<gene>
    <name evidence="4" type="ORF">B296_00058082</name>
</gene>
<name>A0A426WY09_ENSVE</name>
<comment type="caution">
    <text evidence="4">The sequence shown here is derived from an EMBL/GenBank/DDBJ whole genome shotgun (WGS) entry which is preliminary data.</text>
</comment>
<accession>A0A426WY09</accession>
<proteinExistence type="inferred from homology"/>
<dbReference type="AlphaFoldDB" id="A0A426WY09"/>
<dbReference type="GO" id="GO:0016592">
    <property type="term" value="C:mediator complex"/>
    <property type="evidence" value="ECO:0007669"/>
    <property type="project" value="InterPro"/>
</dbReference>